<feature type="domain" description="Mur ligase N-terminal catalytic" evidence="12">
    <location>
        <begin position="26"/>
        <end position="101"/>
    </location>
</feature>
<keyword evidence="2 10" id="KW-0436">Ligase</keyword>
<dbReference type="GO" id="GO:0008360">
    <property type="term" value="P:regulation of cell shape"/>
    <property type="evidence" value="ECO:0007669"/>
    <property type="project" value="UniProtKB-KW"/>
</dbReference>
<evidence type="ECO:0000256" key="6">
    <source>
        <dbReference type="ARBA" id="ARBA00022960"/>
    </source>
</evidence>
<sequence>MQWTVAQIVDAVRGRLMAGDPALPVDAISTDTRSLRRSDCFLALAGERFDGHDFISAAVEKGAAVVVVASGRGEGAVRAGSVAVVEVDDTLYALGELARTHRARYSIPVAGITGSNGKTSTKELLAAILEHRHGILKNRGNLNNQIGVPLTLLTMDPTHEAAVIEMGINVPGEMARLVEIAGPTLGLITNIQPAHLEGLGSLDGILKEKGRLWDALDAEGIAVVNLDDQRLRAYSKRLAARTVTCSVRDPEAGVRVVGEIESDEHSTRFRMVLGTETVPVVLSAVGIHYVRNALAAAAAAWAMGEPGEAISAGLAAYRPVGQRMQIRHMEDGRVLIDDTYNANPESMLAAVRAALAVCRGKPCIAVLGEMRELGADSAALHRELGRRIGAMGLSGLITLGELAARIGEGAVEAGMKPAACRHAKSHDQVVEWLRERKIDASWILVKGSRGMTMERVVEGMLGR</sequence>
<dbReference type="Proteomes" id="UP000001784">
    <property type="component" value="Chromosome"/>
</dbReference>
<dbReference type="OrthoDB" id="9801978at2"/>
<dbReference type="InterPro" id="IPR051046">
    <property type="entry name" value="MurCDEF_CellWall_CoF430Synth"/>
</dbReference>
<comment type="function">
    <text evidence="10 11">Involved in cell wall formation. Catalyzes the final step in the synthesis of UDP-N-acetylmuramoyl-pentapeptide, the precursor of murein.</text>
</comment>
<dbReference type="InterPro" id="IPR005863">
    <property type="entry name" value="UDP-N-AcMur_synth"/>
</dbReference>
<name>A0LNY6_SYNFM</name>
<feature type="domain" description="Mur ligase central" evidence="14">
    <location>
        <begin position="112"/>
        <end position="300"/>
    </location>
</feature>
<evidence type="ECO:0000256" key="11">
    <source>
        <dbReference type="RuleBase" id="RU004136"/>
    </source>
</evidence>
<dbReference type="InParanoid" id="A0LNY6"/>
<dbReference type="EMBL" id="CP000478">
    <property type="protein sequence ID" value="ABK19138.1"/>
    <property type="molecule type" value="Genomic_DNA"/>
</dbReference>
<dbReference type="InterPro" id="IPR000713">
    <property type="entry name" value="Mur_ligase_N"/>
</dbReference>
<dbReference type="Pfam" id="PF02875">
    <property type="entry name" value="Mur_ligase_C"/>
    <property type="match status" value="1"/>
</dbReference>
<dbReference type="SUPFAM" id="SSF53623">
    <property type="entry name" value="MurD-like peptide ligases, catalytic domain"/>
    <property type="match status" value="1"/>
</dbReference>
<dbReference type="Gene3D" id="3.90.190.20">
    <property type="entry name" value="Mur ligase, C-terminal domain"/>
    <property type="match status" value="1"/>
</dbReference>
<feature type="domain" description="Mur ligase C-terminal" evidence="13">
    <location>
        <begin position="323"/>
        <end position="449"/>
    </location>
</feature>
<evidence type="ECO:0000259" key="12">
    <source>
        <dbReference type="Pfam" id="PF01225"/>
    </source>
</evidence>
<evidence type="ECO:0000259" key="13">
    <source>
        <dbReference type="Pfam" id="PF02875"/>
    </source>
</evidence>
<dbReference type="InterPro" id="IPR004101">
    <property type="entry name" value="Mur_ligase_C"/>
</dbReference>
<dbReference type="InterPro" id="IPR036565">
    <property type="entry name" value="Mur-like_cat_sf"/>
</dbReference>
<keyword evidence="4 10" id="KW-0547">Nucleotide-binding</keyword>
<dbReference type="SUPFAM" id="SSF63418">
    <property type="entry name" value="MurE/MurF N-terminal domain"/>
    <property type="match status" value="1"/>
</dbReference>
<dbReference type="EC" id="6.3.2.10" evidence="10 11"/>
<evidence type="ECO:0000256" key="9">
    <source>
        <dbReference type="ARBA" id="ARBA00023316"/>
    </source>
</evidence>
<evidence type="ECO:0000256" key="2">
    <source>
        <dbReference type="ARBA" id="ARBA00022598"/>
    </source>
</evidence>
<dbReference type="InterPro" id="IPR013221">
    <property type="entry name" value="Mur_ligase_cen"/>
</dbReference>
<dbReference type="InterPro" id="IPR036615">
    <property type="entry name" value="Mur_ligase_C_dom_sf"/>
</dbReference>
<keyword evidence="16" id="KW-1185">Reference proteome</keyword>
<evidence type="ECO:0000256" key="8">
    <source>
        <dbReference type="ARBA" id="ARBA00023306"/>
    </source>
</evidence>
<keyword evidence="3 10" id="KW-0132">Cell division</keyword>
<protein>
    <recommendedName>
        <fullName evidence="10 11">UDP-N-acetylmuramoyl-tripeptide--D-alanyl-D-alanine ligase</fullName>
        <ecNumber evidence="10 11">6.3.2.10</ecNumber>
    </recommendedName>
    <alternativeName>
        <fullName evidence="10">D-alanyl-D-alanine-adding enzyme</fullName>
    </alternativeName>
</protein>
<evidence type="ECO:0000256" key="3">
    <source>
        <dbReference type="ARBA" id="ARBA00022618"/>
    </source>
</evidence>
<dbReference type="GO" id="GO:0071555">
    <property type="term" value="P:cell wall organization"/>
    <property type="evidence" value="ECO:0007669"/>
    <property type="project" value="UniProtKB-KW"/>
</dbReference>
<comment type="subcellular location">
    <subcellularLocation>
        <location evidence="10 11">Cytoplasm</location>
    </subcellularLocation>
</comment>
<dbReference type="GO" id="GO:0051301">
    <property type="term" value="P:cell division"/>
    <property type="evidence" value="ECO:0007669"/>
    <property type="project" value="UniProtKB-KW"/>
</dbReference>
<dbReference type="RefSeq" id="WP_011700263.1">
    <property type="nucleotide sequence ID" value="NC_008554.1"/>
</dbReference>
<dbReference type="GO" id="GO:0047480">
    <property type="term" value="F:UDP-N-acetylmuramoyl-tripeptide-D-alanyl-D-alanine ligase activity"/>
    <property type="evidence" value="ECO:0007669"/>
    <property type="project" value="UniProtKB-UniRule"/>
</dbReference>
<keyword evidence="9 10" id="KW-0961">Cell wall biogenesis/degradation</keyword>
<dbReference type="HOGENOM" id="CLU_031507_1_1_7"/>
<dbReference type="Gene3D" id="3.40.1190.10">
    <property type="entry name" value="Mur-like, catalytic domain"/>
    <property type="match status" value="1"/>
</dbReference>
<dbReference type="UniPathway" id="UPA00219"/>
<gene>
    <name evidence="10" type="primary">murF</name>
    <name evidence="15" type="ordered locus">Sfum_3467</name>
</gene>
<evidence type="ECO:0000256" key="7">
    <source>
        <dbReference type="ARBA" id="ARBA00022984"/>
    </source>
</evidence>
<comment type="similarity">
    <text evidence="10">Belongs to the MurCDEF family. MurF subfamily.</text>
</comment>
<dbReference type="GO" id="GO:0005524">
    <property type="term" value="F:ATP binding"/>
    <property type="evidence" value="ECO:0007669"/>
    <property type="project" value="UniProtKB-UniRule"/>
</dbReference>
<evidence type="ECO:0000256" key="1">
    <source>
        <dbReference type="ARBA" id="ARBA00022490"/>
    </source>
</evidence>
<keyword evidence="8 10" id="KW-0131">Cell cycle</keyword>
<dbReference type="NCBIfam" id="TIGR01143">
    <property type="entry name" value="murF"/>
    <property type="match status" value="1"/>
</dbReference>
<keyword evidence="1 10" id="KW-0963">Cytoplasm</keyword>
<proteinExistence type="inferred from homology"/>
<evidence type="ECO:0000256" key="4">
    <source>
        <dbReference type="ARBA" id="ARBA00022741"/>
    </source>
</evidence>
<dbReference type="PANTHER" id="PTHR43024">
    <property type="entry name" value="UDP-N-ACETYLMURAMOYL-TRIPEPTIDE--D-ALANYL-D-ALANINE LIGASE"/>
    <property type="match status" value="1"/>
</dbReference>
<keyword evidence="5 10" id="KW-0067">ATP-binding</keyword>
<dbReference type="SUPFAM" id="SSF53244">
    <property type="entry name" value="MurD-like peptide ligases, peptide-binding domain"/>
    <property type="match status" value="1"/>
</dbReference>
<dbReference type="FunCoup" id="A0LNY6">
    <property type="interactions" value="443"/>
</dbReference>
<keyword evidence="6 10" id="KW-0133">Cell shape</keyword>
<dbReference type="Gene3D" id="3.40.1390.10">
    <property type="entry name" value="MurE/MurF, N-terminal domain"/>
    <property type="match status" value="1"/>
</dbReference>
<feature type="binding site" evidence="10">
    <location>
        <begin position="114"/>
        <end position="120"/>
    </location>
    <ligand>
        <name>ATP</name>
        <dbReference type="ChEBI" id="CHEBI:30616"/>
    </ligand>
</feature>
<organism evidence="15 16">
    <name type="scientific">Syntrophobacter fumaroxidans (strain DSM 10017 / MPOB)</name>
    <dbReference type="NCBI Taxonomy" id="335543"/>
    <lineage>
        <taxon>Bacteria</taxon>
        <taxon>Pseudomonadati</taxon>
        <taxon>Thermodesulfobacteriota</taxon>
        <taxon>Syntrophobacteria</taxon>
        <taxon>Syntrophobacterales</taxon>
        <taxon>Syntrophobacteraceae</taxon>
        <taxon>Syntrophobacter</taxon>
    </lineage>
</organism>
<comment type="catalytic activity">
    <reaction evidence="10 11">
        <text>D-alanyl-D-alanine + UDP-N-acetyl-alpha-D-muramoyl-L-alanyl-gamma-D-glutamyl-meso-2,6-diaminopimelate + ATP = UDP-N-acetyl-alpha-D-muramoyl-L-alanyl-gamma-D-glutamyl-meso-2,6-diaminopimeloyl-D-alanyl-D-alanine + ADP + phosphate + H(+)</text>
        <dbReference type="Rhea" id="RHEA:28374"/>
        <dbReference type="ChEBI" id="CHEBI:15378"/>
        <dbReference type="ChEBI" id="CHEBI:30616"/>
        <dbReference type="ChEBI" id="CHEBI:43474"/>
        <dbReference type="ChEBI" id="CHEBI:57822"/>
        <dbReference type="ChEBI" id="CHEBI:61386"/>
        <dbReference type="ChEBI" id="CHEBI:83905"/>
        <dbReference type="ChEBI" id="CHEBI:456216"/>
        <dbReference type="EC" id="6.3.2.10"/>
    </reaction>
</comment>
<dbReference type="Pfam" id="PF08245">
    <property type="entry name" value="Mur_ligase_M"/>
    <property type="match status" value="1"/>
</dbReference>
<keyword evidence="7 10" id="KW-0573">Peptidoglycan synthesis</keyword>
<dbReference type="HAMAP" id="MF_02019">
    <property type="entry name" value="MurF"/>
    <property type="match status" value="1"/>
</dbReference>
<accession>A0LNY6</accession>
<evidence type="ECO:0000313" key="15">
    <source>
        <dbReference type="EMBL" id="ABK19138.1"/>
    </source>
</evidence>
<dbReference type="GO" id="GO:0009252">
    <property type="term" value="P:peptidoglycan biosynthetic process"/>
    <property type="evidence" value="ECO:0007669"/>
    <property type="project" value="UniProtKB-UniRule"/>
</dbReference>
<dbReference type="GO" id="GO:0005737">
    <property type="term" value="C:cytoplasm"/>
    <property type="evidence" value="ECO:0007669"/>
    <property type="project" value="UniProtKB-SubCell"/>
</dbReference>
<dbReference type="Pfam" id="PF01225">
    <property type="entry name" value="Mur_ligase"/>
    <property type="match status" value="1"/>
</dbReference>
<dbReference type="STRING" id="335543.Sfum_3467"/>
<comment type="pathway">
    <text evidence="10 11">Cell wall biogenesis; peptidoglycan biosynthesis.</text>
</comment>
<evidence type="ECO:0000256" key="10">
    <source>
        <dbReference type="HAMAP-Rule" id="MF_02019"/>
    </source>
</evidence>
<evidence type="ECO:0000256" key="5">
    <source>
        <dbReference type="ARBA" id="ARBA00022840"/>
    </source>
</evidence>
<dbReference type="KEGG" id="sfu:Sfum_3467"/>
<dbReference type="PANTHER" id="PTHR43024:SF1">
    <property type="entry name" value="UDP-N-ACETYLMURAMOYL-TRIPEPTIDE--D-ALANYL-D-ALANINE LIGASE"/>
    <property type="match status" value="1"/>
</dbReference>
<dbReference type="eggNOG" id="COG0770">
    <property type="taxonomic scope" value="Bacteria"/>
</dbReference>
<dbReference type="InterPro" id="IPR035911">
    <property type="entry name" value="MurE/MurF_N"/>
</dbReference>
<reference evidence="15 16" key="1">
    <citation type="submission" date="2006-10" db="EMBL/GenBank/DDBJ databases">
        <title>Complete sequence of Syntrophobacter fumaroxidans MPOB.</title>
        <authorList>
            <consortium name="US DOE Joint Genome Institute"/>
            <person name="Copeland A."/>
            <person name="Lucas S."/>
            <person name="Lapidus A."/>
            <person name="Barry K."/>
            <person name="Detter J.C."/>
            <person name="Glavina del Rio T."/>
            <person name="Hammon N."/>
            <person name="Israni S."/>
            <person name="Pitluck S."/>
            <person name="Goltsman E.G."/>
            <person name="Martinez M."/>
            <person name="Schmutz J."/>
            <person name="Larimer F."/>
            <person name="Land M."/>
            <person name="Hauser L."/>
            <person name="Kyrpides N."/>
            <person name="Kim E."/>
            <person name="Boone D.R."/>
            <person name="Brockman F."/>
            <person name="Culley D."/>
            <person name="Ferry J."/>
            <person name="Gunsalus R."/>
            <person name="McInerney M.J."/>
            <person name="Morrison M."/>
            <person name="Plugge C."/>
            <person name="Rohlin L."/>
            <person name="Scholten J."/>
            <person name="Sieber J."/>
            <person name="Stams A.J.M."/>
            <person name="Worm P."/>
            <person name="Henstra A.M."/>
            <person name="Richardson P."/>
        </authorList>
    </citation>
    <scope>NUCLEOTIDE SEQUENCE [LARGE SCALE GENOMIC DNA]</scope>
    <source>
        <strain evidence="16">DSM 10017 / MPOB</strain>
    </source>
</reference>
<dbReference type="GO" id="GO:0008766">
    <property type="term" value="F:UDP-N-acetylmuramoylalanyl-D-glutamyl-2,6-diaminopimelate-D-alanyl-D-alanine ligase activity"/>
    <property type="evidence" value="ECO:0007669"/>
    <property type="project" value="RHEA"/>
</dbReference>
<evidence type="ECO:0000313" key="16">
    <source>
        <dbReference type="Proteomes" id="UP000001784"/>
    </source>
</evidence>
<dbReference type="AlphaFoldDB" id="A0LNY6"/>
<evidence type="ECO:0000259" key="14">
    <source>
        <dbReference type="Pfam" id="PF08245"/>
    </source>
</evidence>